<gene>
    <name evidence="2" type="ORF">H0E84_05085</name>
</gene>
<dbReference type="EMBL" id="JACCKA010000035">
    <property type="protein sequence ID" value="NZA25750.1"/>
    <property type="molecule type" value="Genomic_DNA"/>
</dbReference>
<proteinExistence type="predicted"/>
<keyword evidence="3" id="KW-1185">Reference proteome</keyword>
<dbReference type="AlphaFoldDB" id="A0A853JAU3"/>
<feature type="region of interest" description="Disordered" evidence="1">
    <location>
        <begin position="1"/>
        <end position="30"/>
    </location>
</feature>
<evidence type="ECO:0000313" key="2">
    <source>
        <dbReference type="EMBL" id="NZA25750.1"/>
    </source>
</evidence>
<dbReference type="Proteomes" id="UP000578091">
    <property type="component" value="Unassembled WGS sequence"/>
</dbReference>
<sequence length="253" mass="26667">MGGLAPDPETSPRTGSTGAGAASSGRRAGGFRDRWRASRVVGAAALAALLASACTTLSLSNVASIAHAIRAGDAEPTAEEVAAAPYYQLQASTAAGTAVLVLGNVDGSRELWYGAPPTLLAIEHGRVVRTAGLEQNLDALRPPDEDPFVRGLHRLDAPVSYRRVEDWSPGYRYGVAVDARLSPAGVETVEILGTPRRLLRIDERVESAAAGLAASNRYWVDPEDGFVWASEQTVAPGQSIRLVQLRPYRGAGQ</sequence>
<protein>
    <submittedName>
        <fullName evidence="2">YjbF family lipoprotein</fullName>
    </submittedName>
</protein>
<accession>A0A853JAU3</accession>
<dbReference type="InterPro" id="IPR021308">
    <property type="entry name" value="GfcB"/>
</dbReference>
<organism evidence="2 3">
    <name type="scientific">Luteimonas salinisoli</name>
    <dbReference type="NCBI Taxonomy" id="2752307"/>
    <lineage>
        <taxon>Bacteria</taxon>
        <taxon>Pseudomonadati</taxon>
        <taxon>Pseudomonadota</taxon>
        <taxon>Gammaproteobacteria</taxon>
        <taxon>Lysobacterales</taxon>
        <taxon>Lysobacteraceae</taxon>
        <taxon>Luteimonas</taxon>
    </lineage>
</organism>
<dbReference type="Pfam" id="PF11102">
    <property type="entry name" value="YjbF"/>
    <property type="match status" value="1"/>
</dbReference>
<keyword evidence="2" id="KW-0449">Lipoprotein</keyword>
<reference evidence="2 3" key="1">
    <citation type="submission" date="2020-07" db="EMBL/GenBank/DDBJ databases">
        <title>Luteimonas sp. SJ-92.</title>
        <authorList>
            <person name="Huang X.-X."/>
            <person name="Xu L."/>
            <person name="Sun J.-Q."/>
        </authorList>
    </citation>
    <scope>NUCLEOTIDE SEQUENCE [LARGE SCALE GENOMIC DNA]</scope>
    <source>
        <strain evidence="2 3">SJ-92</strain>
    </source>
</reference>
<dbReference type="Gene3D" id="2.40.360.10">
    <property type="entry name" value="YmcC-like"/>
    <property type="match status" value="1"/>
</dbReference>
<evidence type="ECO:0000256" key="1">
    <source>
        <dbReference type="SAM" id="MobiDB-lite"/>
    </source>
</evidence>
<name>A0A853JAU3_9GAMM</name>
<dbReference type="SUPFAM" id="SSF159270">
    <property type="entry name" value="YmcC-like"/>
    <property type="match status" value="1"/>
</dbReference>
<feature type="compositionally biased region" description="Low complexity" evidence="1">
    <location>
        <begin position="11"/>
        <end position="26"/>
    </location>
</feature>
<dbReference type="RefSeq" id="WP_180677554.1">
    <property type="nucleotide sequence ID" value="NZ_JACCKA010000035.1"/>
</dbReference>
<dbReference type="InterPro" id="IPR023373">
    <property type="entry name" value="YmcC_sf"/>
</dbReference>
<comment type="caution">
    <text evidence="2">The sequence shown here is derived from an EMBL/GenBank/DDBJ whole genome shotgun (WGS) entry which is preliminary data.</text>
</comment>
<evidence type="ECO:0000313" key="3">
    <source>
        <dbReference type="Proteomes" id="UP000578091"/>
    </source>
</evidence>